<evidence type="ECO:0000313" key="7">
    <source>
        <dbReference type="Proteomes" id="UP000243876"/>
    </source>
</evidence>
<feature type="non-terminal residue" evidence="6">
    <location>
        <position position="1"/>
    </location>
</feature>
<gene>
    <name evidence="6" type="primary">SPOSA6832_03870</name>
</gene>
<keyword evidence="2" id="KW-0496">Mitochondrion</keyword>
<feature type="domain" description="Complex 1 LYR protein" evidence="5">
    <location>
        <begin position="10"/>
        <end position="72"/>
    </location>
</feature>
<dbReference type="GO" id="GO:0005759">
    <property type="term" value="C:mitochondrial matrix"/>
    <property type="evidence" value="ECO:0007669"/>
    <property type="project" value="UniProtKB-SubCell"/>
</dbReference>
<evidence type="ECO:0000259" key="5">
    <source>
        <dbReference type="Pfam" id="PF05347"/>
    </source>
</evidence>
<sequence>MAKRITGLQRQVLSLYKRSLQMIASKPLETRPAWFAFVSHQFRHREQGGGLRRKDHSAIEHLLRRGEKQLEVYSSSGVRNVVVPDDAHEWPLGWVAKGGKARAERLS</sequence>
<evidence type="ECO:0000256" key="1">
    <source>
        <dbReference type="ARBA" id="ARBA00004305"/>
    </source>
</evidence>
<dbReference type="Proteomes" id="UP000243876">
    <property type="component" value="Unassembled WGS sequence"/>
</dbReference>
<comment type="subcellular location">
    <subcellularLocation>
        <location evidence="1">Mitochondrion matrix</location>
    </subcellularLocation>
</comment>
<name>A0A0D6EQ39_SPOSA</name>
<organism evidence="6 7">
    <name type="scientific">Sporidiobolus salmonicolor</name>
    <name type="common">Yeast-like fungus</name>
    <name type="synonym">Sporobolomyces salmonicolor</name>
    <dbReference type="NCBI Taxonomy" id="5005"/>
    <lineage>
        <taxon>Eukaryota</taxon>
        <taxon>Fungi</taxon>
        <taxon>Dikarya</taxon>
        <taxon>Basidiomycota</taxon>
        <taxon>Pucciniomycotina</taxon>
        <taxon>Microbotryomycetes</taxon>
        <taxon>Sporidiobolales</taxon>
        <taxon>Sporidiobolaceae</taxon>
        <taxon>Sporobolomyces</taxon>
    </lineage>
</organism>
<dbReference type="OrthoDB" id="273010at2759"/>
<evidence type="ECO:0000256" key="4">
    <source>
        <dbReference type="ARBA" id="ARBA00025715"/>
    </source>
</evidence>
<comment type="similarity">
    <text evidence="4">Belongs to the complex I LYR family. SDHAF1 subfamily.</text>
</comment>
<keyword evidence="7" id="KW-1185">Reference proteome</keyword>
<dbReference type="InterPro" id="IPR045295">
    <property type="entry name" value="Complex1_LYR_SDHAF1_LYRM8"/>
</dbReference>
<dbReference type="CDD" id="cd20268">
    <property type="entry name" value="Complex1_LYR_SDHAF1_LYRM8"/>
    <property type="match status" value="1"/>
</dbReference>
<evidence type="ECO:0000256" key="2">
    <source>
        <dbReference type="ARBA" id="ARBA00023128"/>
    </source>
</evidence>
<evidence type="ECO:0000313" key="6">
    <source>
        <dbReference type="EMBL" id="CEQ42084.1"/>
    </source>
</evidence>
<dbReference type="InterPro" id="IPR008011">
    <property type="entry name" value="Complex1_LYR_dom"/>
</dbReference>
<dbReference type="EMBL" id="CENE01000020">
    <property type="protein sequence ID" value="CEQ42084.1"/>
    <property type="molecule type" value="Genomic_DNA"/>
</dbReference>
<evidence type="ECO:0000256" key="3">
    <source>
        <dbReference type="ARBA" id="ARBA00023186"/>
    </source>
</evidence>
<accession>A0A0D6EQ39</accession>
<dbReference type="Pfam" id="PF05347">
    <property type="entry name" value="Complex1_LYR"/>
    <property type="match status" value="1"/>
</dbReference>
<dbReference type="GO" id="GO:0034553">
    <property type="term" value="P:mitochondrial respiratory chain complex II assembly"/>
    <property type="evidence" value="ECO:0007669"/>
    <property type="project" value="InterPro"/>
</dbReference>
<dbReference type="AlphaFoldDB" id="A0A0D6EQ39"/>
<proteinExistence type="inferred from homology"/>
<reference evidence="7" key="1">
    <citation type="submission" date="2015-02" db="EMBL/GenBank/DDBJ databases">
        <authorList>
            <person name="Gon?alves P."/>
        </authorList>
    </citation>
    <scope>NUCLEOTIDE SEQUENCE [LARGE SCALE GENOMIC DNA]</scope>
</reference>
<protein>
    <submittedName>
        <fullName evidence="6">SPOSA6832_03870-mRNA-1:cds</fullName>
    </submittedName>
</protein>
<keyword evidence="3" id="KW-0143">Chaperone</keyword>